<protein>
    <submittedName>
        <fullName evidence="2">Toast rack family protein</fullName>
    </submittedName>
</protein>
<accession>A0ABW8TIX7</accession>
<evidence type="ECO:0000313" key="3">
    <source>
        <dbReference type="Proteomes" id="UP001623592"/>
    </source>
</evidence>
<organism evidence="2 3">
    <name type="scientific">Clostridium neuense</name>
    <dbReference type="NCBI Taxonomy" id="1728934"/>
    <lineage>
        <taxon>Bacteria</taxon>
        <taxon>Bacillati</taxon>
        <taxon>Bacillota</taxon>
        <taxon>Clostridia</taxon>
        <taxon>Eubacteriales</taxon>
        <taxon>Clostridiaceae</taxon>
        <taxon>Clostridium</taxon>
    </lineage>
</organism>
<comment type="caution">
    <text evidence="2">The sequence shown here is derived from an EMBL/GenBank/DDBJ whole genome shotgun (WGS) entry which is preliminary data.</text>
</comment>
<proteinExistence type="predicted"/>
<keyword evidence="3" id="KW-1185">Reference proteome</keyword>
<name>A0ABW8TIX7_9CLOT</name>
<dbReference type="Proteomes" id="UP001623592">
    <property type="component" value="Unassembled WGS sequence"/>
</dbReference>
<evidence type="ECO:0000313" key="2">
    <source>
        <dbReference type="EMBL" id="MFL0252226.1"/>
    </source>
</evidence>
<sequence>MKRKYLKQICIIIIASFLIGCTYNSTNKVREQNNTFNVSNLKTVNVGINLKVGTLNINSSNSNNISSKIIFNKSEWKPIIEDIKNNNSEDLNISQPNMSKISKSNKDINKWKLNFSENVPVNMTIKTGVGDVTADLRKVQLNKLDIDMGTGKLNLDISGDYKKNLNVNLNCGVGETTIHFPKNIGVKVKIKKHFIAKAIDSTWFTNNGDEYTNSNYGKTNVTIYAIVNANVGKINIEADK</sequence>
<dbReference type="Pfam" id="PF17115">
    <property type="entry name" value="Toast_rack_N"/>
    <property type="match status" value="1"/>
</dbReference>
<feature type="domain" description="DUF2154" evidence="1">
    <location>
        <begin position="44"/>
        <end position="129"/>
    </location>
</feature>
<reference evidence="2 3" key="1">
    <citation type="submission" date="2024-11" db="EMBL/GenBank/DDBJ databases">
        <authorList>
            <person name="Heng Y.C."/>
            <person name="Lim A.C.H."/>
            <person name="Lee J.K.Y."/>
            <person name="Kittelmann S."/>
        </authorList>
    </citation>
    <scope>NUCLEOTIDE SEQUENCE [LARGE SCALE GENOMIC DNA]</scope>
    <source>
        <strain evidence="2 3">WILCCON 0114</strain>
    </source>
</reference>
<gene>
    <name evidence="2" type="ORF">ACJDT4_17575</name>
</gene>
<dbReference type="PROSITE" id="PS51257">
    <property type="entry name" value="PROKAR_LIPOPROTEIN"/>
    <property type="match status" value="1"/>
</dbReference>
<dbReference type="InterPro" id="IPR031346">
    <property type="entry name" value="DUF2154_N"/>
</dbReference>
<evidence type="ECO:0000259" key="1">
    <source>
        <dbReference type="Pfam" id="PF17115"/>
    </source>
</evidence>
<dbReference type="EMBL" id="JBJIAA010000015">
    <property type="protein sequence ID" value="MFL0252226.1"/>
    <property type="molecule type" value="Genomic_DNA"/>
</dbReference>
<dbReference type="RefSeq" id="WP_406788874.1">
    <property type="nucleotide sequence ID" value="NZ_JBJIAA010000015.1"/>
</dbReference>